<keyword evidence="1" id="KW-0328">Glycosyltransferase</keyword>
<dbReference type="InterPro" id="IPR001296">
    <property type="entry name" value="Glyco_trans_1"/>
</dbReference>
<dbReference type="Proteomes" id="UP000637578">
    <property type="component" value="Unassembled WGS sequence"/>
</dbReference>
<name>A0A8J3CCB0_9PSEU</name>
<reference evidence="5" key="2">
    <citation type="submission" date="2020-09" db="EMBL/GenBank/DDBJ databases">
        <authorList>
            <person name="Sun Q."/>
            <person name="Zhou Y."/>
        </authorList>
    </citation>
    <scope>NUCLEOTIDE SEQUENCE</scope>
    <source>
        <strain evidence="5">CGMCC 4.5737</strain>
    </source>
</reference>
<evidence type="ECO:0000313" key="6">
    <source>
        <dbReference type="Proteomes" id="UP000637578"/>
    </source>
</evidence>
<comment type="caution">
    <text evidence="5">The sequence shown here is derived from an EMBL/GenBank/DDBJ whole genome shotgun (WGS) entry which is preliminary data.</text>
</comment>
<dbReference type="EMBL" id="BMMK01000006">
    <property type="protein sequence ID" value="GGM47879.1"/>
    <property type="molecule type" value="Genomic_DNA"/>
</dbReference>
<protein>
    <submittedName>
        <fullName evidence="5">Glucosyltransferase</fullName>
    </submittedName>
</protein>
<dbReference type="RefSeq" id="WP_189055968.1">
    <property type="nucleotide sequence ID" value="NZ_BMMK01000006.1"/>
</dbReference>
<dbReference type="PANTHER" id="PTHR45947">
    <property type="entry name" value="SULFOQUINOVOSYL TRANSFERASE SQD2"/>
    <property type="match status" value="1"/>
</dbReference>
<reference evidence="5" key="1">
    <citation type="journal article" date="2014" name="Int. J. Syst. Evol. Microbiol.">
        <title>Complete genome sequence of Corynebacterium casei LMG S-19264T (=DSM 44701T), isolated from a smear-ripened cheese.</title>
        <authorList>
            <consortium name="US DOE Joint Genome Institute (JGI-PGF)"/>
            <person name="Walter F."/>
            <person name="Albersmeier A."/>
            <person name="Kalinowski J."/>
            <person name="Ruckert C."/>
        </authorList>
    </citation>
    <scope>NUCLEOTIDE SEQUENCE</scope>
    <source>
        <strain evidence="5">CGMCC 4.5737</strain>
    </source>
</reference>
<evidence type="ECO:0000259" key="3">
    <source>
        <dbReference type="Pfam" id="PF00534"/>
    </source>
</evidence>
<dbReference type="GO" id="GO:1901137">
    <property type="term" value="P:carbohydrate derivative biosynthetic process"/>
    <property type="evidence" value="ECO:0007669"/>
    <property type="project" value="UniProtKB-ARBA"/>
</dbReference>
<dbReference type="AlphaFoldDB" id="A0A8J3CCB0"/>
<dbReference type="PANTHER" id="PTHR45947:SF3">
    <property type="entry name" value="SULFOQUINOVOSYL TRANSFERASE SQD2"/>
    <property type="match status" value="1"/>
</dbReference>
<keyword evidence="2" id="KW-0808">Transferase</keyword>
<gene>
    <name evidence="5" type="ORF">GCM10012275_18670</name>
</gene>
<evidence type="ECO:0000256" key="2">
    <source>
        <dbReference type="ARBA" id="ARBA00022679"/>
    </source>
</evidence>
<keyword evidence="6" id="KW-1185">Reference proteome</keyword>
<accession>A0A8J3CCB0</accession>
<dbReference type="Pfam" id="PF13579">
    <property type="entry name" value="Glyco_trans_4_4"/>
    <property type="match status" value="1"/>
</dbReference>
<dbReference type="Pfam" id="PF00534">
    <property type="entry name" value="Glycos_transf_1"/>
    <property type="match status" value="1"/>
</dbReference>
<evidence type="ECO:0000259" key="4">
    <source>
        <dbReference type="Pfam" id="PF13579"/>
    </source>
</evidence>
<evidence type="ECO:0000256" key="1">
    <source>
        <dbReference type="ARBA" id="ARBA00022676"/>
    </source>
</evidence>
<proteinExistence type="predicted"/>
<organism evidence="5 6">
    <name type="scientific">Longimycelium tulufanense</name>
    <dbReference type="NCBI Taxonomy" id="907463"/>
    <lineage>
        <taxon>Bacteria</taxon>
        <taxon>Bacillati</taxon>
        <taxon>Actinomycetota</taxon>
        <taxon>Actinomycetes</taxon>
        <taxon>Pseudonocardiales</taxon>
        <taxon>Pseudonocardiaceae</taxon>
        <taxon>Longimycelium</taxon>
    </lineage>
</organism>
<evidence type="ECO:0000313" key="5">
    <source>
        <dbReference type="EMBL" id="GGM47879.1"/>
    </source>
</evidence>
<dbReference type="CDD" id="cd03801">
    <property type="entry name" value="GT4_PimA-like"/>
    <property type="match status" value="1"/>
</dbReference>
<feature type="domain" description="Glycosyl transferase family 1" evidence="3">
    <location>
        <begin position="205"/>
        <end position="368"/>
    </location>
</feature>
<feature type="domain" description="Glycosyltransferase subfamily 4-like N-terminal" evidence="4">
    <location>
        <begin position="15"/>
        <end position="181"/>
    </location>
</feature>
<dbReference type="SUPFAM" id="SSF53756">
    <property type="entry name" value="UDP-Glycosyltransferase/glycogen phosphorylase"/>
    <property type="match status" value="1"/>
</dbReference>
<sequence length="396" mass="43698">MRIAVVNNFFPPRPGGSSHLSEALARGYAAAGHEVLVLTAGYRDCPDVEARDGLRIVRLPSWTLPRTKLAVNFDIAYTLRPSLPRQVRRVLDDFGPDVVHQHGQFFDLTWVTGWWARRRGVPVLLSVHTRMESPKPLYQKAFRLGDGLLVHPILQRYRPRFVVMDSIMDAYIRARYRDAIRALHYIPVGVDPKGVSAGNAKLVRERHGLGDAPLIVSLGHVIPQRARLPLVRALPAILRQVPDLRVLVVGGVYYDEFLQLAEQLGVREAIVPVGAVPRAEVPHYLATAALEVHDLEGCGLGTASLESMAAGVPVVAAVRADNFPGIDLVDRKHLFQVPLGDDLALAETIIEIVRDPEGARAQVAEHAQQLIKERFTLDAVVDQHLAVFAEMVGVGR</sequence>
<dbReference type="InterPro" id="IPR028098">
    <property type="entry name" value="Glyco_trans_4-like_N"/>
</dbReference>
<dbReference type="Gene3D" id="3.40.50.2000">
    <property type="entry name" value="Glycogen Phosphorylase B"/>
    <property type="match status" value="2"/>
</dbReference>
<dbReference type="GO" id="GO:0016758">
    <property type="term" value="F:hexosyltransferase activity"/>
    <property type="evidence" value="ECO:0007669"/>
    <property type="project" value="TreeGrafter"/>
</dbReference>
<dbReference type="InterPro" id="IPR050194">
    <property type="entry name" value="Glycosyltransferase_grp1"/>
</dbReference>